<keyword evidence="2" id="KW-1185">Reference proteome</keyword>
<sequence>HDRGRRRQVEGREARADVAEVRRVPAGHALVRRVVRLEVQDAVALDEAVGAEGDLDVRELSRDLRRRRPEEEEA</sequence>
<dbReference type="AlphaFoldDB" id="K0S8N2"/>
<protein>
    <submittedName>
        <fullName evidence="1">Uncharacterized protein</fullName>
    </submittedName>
</protein>
<reference evidence="1 2" key="1">
    <citation type="journal article" date="2012" name="Genome Biol.">
        <title>Genome and low-iron response of an oceanic diatom adapted to chronic iron limitation.</title>
        <authorList>
            <person name="Lommer M."/>
            <person name="Specht M."/>
            <person name="Roy A.S."/>
            <person name="Kraemer L."/>
            <person name="Andreson R."/>
            <person name="Gutowska M.A."/>
            <person name="Wolf J."/>
            <person name="Bergner S.V."/>
            <person name="Schilhabel M.B."/>
            <person name="Klostermeier U.C."/>
            <person name="Beiko R.G."/>
            <person name="Rosenstiel P."/>
            <person name="Hippler M."/>
            <person name="Laroche J."/>
        </authorList>
    </citation>
    <scope>NUCLEOTIDE SEQUENCE [LARGE SCALE GENOMIC DNA]</scope>
    <source>
        <strain evidence="1 2">CCMP1005</strain>
    </source>
</reference>
<feature type="non-terminal residue" evidence="1">
    <location>
        <position position="1"/>
    </location>
</feature>
<evidence type="ECO:0000313" key="2">
    <source>
        <dbReference type="Proteomes" id="UP000266841"/>
    </source>
</evidence>
<gene>
    <name evidence="1" type="ORF">THAOC_25172</name>
</gene>
<name>K0S8N2_THAOC</name>
<dbReference type="EMBL" id="AGNL01034680">
    <property type="protein sequence ID" value="EJK55127.1"/>
    <property type="molecule type" value="Genomic_DNA"/>
</dbReference>
<evidence type="ECO:0000313" key="1">
    <source>
        <dbReference type="EMBL" id="EJK55127.1"/>
    </source>
</evidence>
<comment type="caution">
    <text evidence="1">The sequence shown here is derived from an EMBL/GenBank/DDBJ whole genome shotgun (WGS) entry which is preliminary data.</text>
</comment>
<dbReference type="Proteomes" id="UP000266841">
    <property type="component" value="Unassembled WGS sequence"/>
</dbReference>
<organism evidence="1 2">
    <name type="scientific">Thalassiosira oceanica</name>
    <name type="common">Marine diatom</name>
    <dbReference type="NCBI Taxonomy" id="159749"/>
    <lineage>
        <taxon>Eukaryota</taxon>
        <taxon>Sar</taxon>
        <taxon>Stramenopiles</taxon>
        <taxon>Ochrophyta</taxon>
        <taxon>Bacillariophyta</taxon>
        <taxon>Coscinodiscophyceae</taxon>
        <taxon>Thalassiosirophycidae</taxon>
        <taxon>Thalassiosirales</taxon>
        <taxon>Thalassiosiraceae</taxon>
        <taxon>Thalassiosira</taxon>
    </lineage>
</organism>
<proteinExistence type="predicted"/>
<accession>K0S8N2</accession>